<dbReference type="Proteomes" id="UP000183047">
    <property type="component" value="Unassembled WGS sequence"/>
</dbReference>
<proteinExistence type="predicted"/>
<organism evidence="2 3">
    <name type="scientific">Butyrivibrio hungatei</name>
    <dbReference type="NCBI Taxonomy" id="185008"/>
    <lineage>
        <taxon>Bacteria</taxon>
        <taxon>Bacillati</taxon>
        <taxon>Bacillota</taxon>
        <taxon>Clostridia</taxon>
        <taxon>Lachnospirales</taxon>
        <taxon>Lachnospiraceae</taxon>
        <taxon>Butyrivibrio</taxon>
    </lineage>
</organism>
<dbReference type="Pfam" id="PF05016">
    <property type="entry name" value="ParE_toxin"/>
    <property type="match status" value="1"/>
</dbReference>
<evidence type="ECO:0000313" key="2">
    <source>
        <dbReference type="EMBL" id="SCY54548.1"/>
    </source>
</evidence>
<name>A0A1G5GVA5_9FIRM</name>
<dbReference type="SUPFAM" id="SSF143011">
    <property type="entry name" value="RelE-like"/>
    <property type="match status" value="1"/>
</dbReference>
<dbReference type="OrthoDB" id="361440at2"/>
<dbReference type="Gene3D" id="3.30.2310.20">
    <property type="entry name" value="RelE-like"/>
    <property type="match status" value="1"/>
</dbReference>
<dbReference type="InterPro" id="IPR007712">
    <property type="entry name" value="RelE/ParE_toxin"/>
</dbReference>
<evidence type="ECO:0000256" key="1">
    <source>
        <dbReference type="ARBA" id="ARBA00022649"/>
    </source>
</evidence>
<gene>
    <name evidence="2" type="ORF">SAMN02910451_03029</name>
</gene>
<dbReference type="EMBL" id="FMUR01000024">
    <property type="protein sequence ID" value="SCY54548.1"/>
    <property type="molecule type" value="Genomic_DNA"/>
</dbReference>
<evidence type="ECO:0000313" key="3">
    <source>
        <dbReference type="Proteomes" id="UP000183047"/>
    </source>
</evidence>
<dbReference type="AlphaFoldDB" id="A0A1G5GVA5"/>
<dbReference type="InterPro" id="IPR035093">
    <property type="entry name" value="RelE/ParE_toxin_dom_sf"/>
</dbReference>
<reference evidence="3" key="1">
    <citation type="submission" date="2016-10" db="EMBL/GenBank/DDBJ databases">
        <authorList>
            <person name="Varghese N."/>
            <person name="Submissions S."/>
        </authorList>
    </citation>
    <scope>NUCLEOTIDE SEQUENCE [LARGE SCALE GENOMIC DNA]</scope>
    <source>
        <strain evidence="3">XBD2006</strain>
    </source>
</reference>
<dbReference type="RefSeq" id="WP_074463403.1">
    <property type="nucleotide sequence ID" value="NZ_FMUR01000024.1"/>
</dbReference>
<protein>
    <submittedName>
        <fullName evidence="2">ParE toxin of type II toxin-antitoxin system, parDE</fullName>
    </submittedName>
</protein>
<sequence length="108" mass="12792">MSNYYVSYSDEAKDDLRNIFMHIAYNLGSRDNAECQVNRIREAIKKLDKFPKRNPSVPYEPWASLGMRRLNVDNYVVLYIVDETNERVEIVRIPYGAMDLDKFFENMT</sequence>
<keyword evidence="1" id="KW-1277">Toxin-antitoxin system</keyword>
<accession>A0A1G5GVA5</accession>
<keyword evidence="3" id="KW-1185">Reference proteome</keyword>